<evidence type="ECO:0000256" key="11">
    <source>
        <dbReference type="SAM" id="MobiDB-lite"/>
    </source>
</evidence>
<evidence type="ECO:0000256" key="10">
    <source>
        <dbReference type="ARBA" id="ARBA00047984"/>
    </source>
</evidence>
<evidence type="ECO:0000313" key="15">
    <source>
        <dbReference type="EMBL" id="WWC58708.1"/>
    </source>
</evidence>
<feature type="compositionally biased region" description="Basic and acidic residues" evidence="11">
    <location>
        <begin position="117"/>
        <end position="127"/>
    </location>
</feature>
<gene>
    <name evidence="14" type="ORF">I303_01259</name>
    <name evidence="15" type="ORF">I303_101252</name>
</gene>
<feature type="region of interest" description="Disordered" evidence="11">
    <location>
        <begin position="89"/>
        <end position="400"/>
    </location>
</feature>
<dbReference type="FunFam" id="3.40.50.300:FF:000637">
    <property type="entry name" value="ATP-dependent RNA helicase DHX37/DHR1"/>
    <property type="match status" value="1"/>
</dbReference>
<organism evidence="14">
    <name type="scientific">Kwoniella dejecticola CBS 10117</name>
    <dbReference type="NCBI Taxonomy" id="1296121"/>
    <lineage>
        <taxon>Eukaryota</taxon>
        <taxon>Fungi</taxon>
        <taxon>Dikarya</taxon>
        <taxon>Basidiomycota</taxon>
        <taxon>Agaricomycotina</taxon>
        <taxon>Tremellomycetes</taxon>
        <taxon>Tremellales</taxon>
        <taxon>Cryptococcaceae</taxon>
        <taxon>Kwoniella</taxon>
    </lineage>
</organism>
<evidence type="ECO:0000313" key="16">
    <source>
        <dbReference type="Proteomes" id="UP000078595"/>
    </source>
</evidence>
<dbReference type="PANTHER" id="PTHR18934">
    <property type="entry name" value="ATP-DEPENDENT RNA HELICASE"/>
    <property type="match status" value="1"/>
</dbReference>
<evidence type="ECO:0000256" key="5">
    <source>
        <dbReference type="ARBA" id="ARBA00022801"/>
    </source>
</evidence>
<dbReference type="InterPro" id="IPR027417">
    <property type="entry name" value="P-loop_NTPase"/>
</dbReference>
<feature type="compositionally biased region" description="Basic and acidic residues" evidence="11">
    <location>
        <begin position="312"/>
        <end position="325"/>
    </location>
</feature>
<feature type="region of interest" description="Disordered" evidence="11">
    <location>
        <begin position="1"/>
        <end position="65"/>
    </location>
</feature>
<dbReference type="FunFam" id="1.20.120.1080:FF:000039">
    <property type="entry name" value="Unplaced genomic scaffold supercont1.1, whole genome shotgun sequence"/>
    <property type="match status" value="1"/>
</dbReference>
<keyword evidence="16" id="KW-1185">Reference proteome</keyword>
<dbReference type="FunFam" id="3.40.50.300:FF:003770">
    <property type="entry name" value="ATP-dependent RNA helicase DHR1, putative"/>
    <property type="match status" value="1"/>
</dbReference>
<evidence type="ECO:0000256" key="2">
    <source>
        <dbReference type="ARBA" id="ARBA00008792"/>
    </source>
</evidence>
<keyword evidence="5" id="KW-0378">Hydrolase</keyword>
<keyword evidence="7" id="KW-0067">ATP-binding</keyword>
<dbReference type="Pfam" id="PF04408">
    <property type="entry name" value="WHD_HA2"/>
    <property type="match status" value="1"/>
</dbReference>
<feature type="compositionally biased region" description="Polar residues" evidence="11">
    <location>
        <begin position="106"/>
        <end position="116"/>
    </location>
</feature>
<feature type="domain" description="Helicase C-terminal" evidence="13">
    <location>
        <begin position="708"/>
        <end position="954"/>
    </location>
</feature>
<feature type="compositionally biased region" description="Low complexity" evidence="11">
    <location>
        <begin position="228"/>
        <end position="244"/>
    </location>
</feature>
<dbReference type="InterPro" id="IPR011709">
    <property type="entry name" value="DEAD-box_helicase_OB_fold"/>
</dbReference>
<keyword evidence="9" id="KW-0539">Nucleus</keyword>
<feature type="compositionally biased region" description="Acidic residues" evidence="11">
    <location>
        <begin position="42"/>
        <end position="54"/>
    </location>
</feature>
<reference evidence="14" key="1">
    <citation type="submission" date="2013-07" db="EMBL/GenBank/DDBJ databases">
        <title>The Genome Sequence of Cryptococcus dejecticola CBS10117.</title>
        <authorList>
            <consortium name="The Broad Institute Genome Sequencing Platform"/>
            <person name="Cuomo C."/>
            <person name="Litvintseva A."/>
            <person name="Chen Y."/>
            <person name="Heitman J."/>
            <person name="Sun S."/>
            <person name="Springer D."/>
            <person name="Dromer F."/>
            <person name="Young S.K."/>
            <person name="Zeng Q."/>
            <person name="Gargeya S."/>
            <person name="Fitzgerald M."/>
            <person name="Abouelleil A."/>
            <person name="Alvarado L."/>
            <person name="Berlin A.M."/>
            <person name="Chapman S.B."/>
            <person name="Dewar J."/>
            <person name="Goldberg J."/>
            <person name="Griggs A."/>
            <person name="Gujja S."/>
            <person name="Hansen M."/>
            <person name="Howarth C."/>
            <person name="Imamovic A."/>
            <person name="Larimer J."/>
            <person name="McCowan C."/>
            <person name="Murphy C."/>
            <person name="Pearson M."/>
            <person name="Priest M."/>
            <person name="Roberts A."/>
            <person name="Saif S."/>
            <person name="Shea T."/>
            <person name="Sykes S."/>
            <person name="Wortman J."/>
            <person name="Nusbaum C."/>
            <person name="Birren B."/>
        </authorList>
    </citation>
    <scope>NUCLEOTIDE SEQUENCE [LARGE SCALE GENOMIC DNA]</scope>
    <source>
        <strain evidence="14">CBS 10117</strain>
    </source>
</reference>
<dbReference type="GO" id="GO:0016787">
    <property type="term" value="F:hydrolase activity"/>
    <property type="evidence" value="ECO:0007669"/>
    <property type="project" value="UniProtKB-KW"/>
</dbReference>
<name>A0A1A6AH83_9TREE</name>
<dbReference type="OrthoDB" id="10253254at2759"/>
<dbReference type="SMART" id="SM00490">
    <property type="entry name" value="HELICc"/>
    <property type="match status" value="1"/>
</dbReference>
<evidence type="ECO:0000256" key="1">
    <source>
        <dbReference type="ARBA" id="ARBA00004604"/>
    </source>
</evidence>
<evidence type="ECO:0000256" key="6">
    <source>
        <dbReference type="ARBA" id="ARBA00022806"/>
    </source>
</evidence>
<reference evidence="15" key="2">
    <citation type="submission" date="2013-07" db="EMBL/GenBank/DDBJ databases">
        <authorList>
            <consortium name="The Broad Institute Genome Sequencing Platform"/>
            <person name="Cuomo C."/>
            <person name="Litvintseva A."/>
            <person name="Chen Y."/>
            <person name="Heitman J."/>
            <person name="Sun S."/>
            <person name="Springer D."/>
            <person name="Dromer F."/>
            <person name="Young S.K."/>
            <person name="Zeng Q."/>
            <person name="Gargeya S."/>
            <person name="Fitzgerald M."/>
            <person name="Abouelleil A."/>
            <person name="Alvarado L."/>
            <person name="Berlin A.M."/>
            <person name="Chapman S.B."/>
            <person name="Dewar J."/>
            <person name="Goldberg J."/>
            <person name="Griggs A."/>
            <person name="Gujja S."/>
            <person name="Hansen M."/>
            <person name="Howarth C."/>
            <person name="Imamovic A."/>
            <person name="Larimer J."/>
            <person name="McCowan C."/>
            <person name="Murphy C."/>
            <person name="Pearson M."/>
            <person name="Priest M."/>
            <person name="Roberts A."/>
            <person name="Saif S."/>
            <person name="Shea T."/>
            <person name="Sykes S."/>
            <person name="Wortman J."/>
            <person name="Nusbaum C."/>
            <person name="Birren B."/>
        </authorList>
    </citation>
    <scope>NUCLEOTIDE SEQUENCE</scope>
    <source>
        <strain evidence="15">CBS 10117</strain>
    </source>
</reference>
<evidence type="ECO:0000256" key="4">
    <source>
        <dbReference type="ARBA" id="ARBA00022741"/>
    </source>
</evidence>
<dbReference type="GO" id="GO:0005730">
    <property type="term" value="C:nucleolus"/>
    <property type="evidence" value="ECO:0007669"/>
    <property type="project" value="UniProtKB-SubCell"/>
</dbReference>
<dbReference type="Pfam" id="PF07717">
    <property type="entry name" value="OB_NTP_bind"/>
    <property type="match status" value="1"/>
</dbReference>
<feature type="compositionally biased region" description="Basic and acidic residues" evidence="11">
    <location>
        <begin position="1"/>
        <end position="11"/>
    </location>
</feature>
<feature type="compositionally biased region" description="Low complexity" evidence="11">
    <location>
        <begin position="431"/>
        <end position="441"/>
    </location>
</feature>
<dbReference type="Pfam" id="PF21010">
    <property type="entry name" value="HA2_C"/>
    <property type="match status" value="1"/>
</dbReference>
<feature type="region of interest" description="Disordered" evidence="11">
    <location>
        <begin position="777"/>
        <end position="808"/>
    </location>
</feature>
<keyword evidence="6 14" id="KW-0347">Helicase</keyword>
<dbReference type="Proteomes" id="UP000078595">
    <property type="component" value="Chromosome 1"/>
</dbReference>
<dbReference type="RefSeq" id="XP_018267274.1">
    <property type="nucleotide sequence ID" value="XM_018404620.1"/>
</dbReference>
<dbReference type="InterPro" id="IPR001650">
    <property type="entry name" value="Helicase_C-like"/>
</dbReference>
<feature type="compositionally biased region" description="Basic and acidic residues" evidence="11">
    <location>
        <begin position="194"/>
        <end position="203"/>
    </location>
</feature>
<dbReference type="PROSITE" id="PS51194">
    <property type="entry name" value="HELICASE_CTER"/>
    <property type="match status" value="1"/>
</dbReference>
<feature type="compositionally biased region" description="Acidic residues" evidence="11">
    <location>
        <begin position="326"/>
        <end position="364"/>
    </location>
</feature>
<dbReference type="EC" id="3.6.4.13" evidence="3"/>
<dbReference type="GO" id="GO:0000462">
    <property type="term" value="P:maturation of SSU-rRNA from tricistronic rRNA transcript (SSU-rRNA, 5.8S rRNA, LSU-rRNA)"/>
    <property type="evidence" value="ECO:0007669"/>
    <property type="project" value="TreeGrafter"/>
</dbReference>
<proteinExistence type="inferred from homology"/>
<dbReference type="VEuPathDB" id="FungiDB:I303_01259"/>
<protein>
    <recommendedName>
        <fullName evidence="3">RNA helicase</fullName>
        <ecNumber evidence="3">3.6.4.13</ecNumber>
    </recommendedName>
</protein>
<feature type="compositionally biased region" description="Acidic residues" evidence="11">
    <location>
        <begin position="374"/>
        <end position="390"/>
    </location>
</feature>
<keyword evidence="4" id="KW-0547">Nucleotide-binding</keyword>
<dbReference type="STRING" id="1296121.A0A1A6AH83"/>
<evidence type="ECO:0000256" key="7">
    <source>
        <dbReference type="ARBA" id="ARBA00022840"/>
    </source>
</evidence>
<evidence type="ECO:0000256" key="8">
    <source>
        <dbReference type="ARBA" id="ARBA00022884"/>
    </source>
</evidence>
<dbReference type="CDD" id="cd18791">
    <property type="entry name" value="SF2_C_RHA"/>
    <property type="match status" value="1"/>
</dbReference>
<dbReference type="Pfam" id="PF00271">
    <property type="entry name" value="Helicase_C"/>
    <property type="match status" value="1"/>
</dbReference>
<dbReference type="GO" id="GO:0003724">
    <property type="term" value="F:RNA helicase activity"/>
    <property type="evidence" value="ECO:0007669"/>
    <property type="project" value="UniProtKB-EC"/>
</dbReference>
<dbReference type="SMART" id="SM00847">
    <property type="entry name" value="HA2"/>
    <property type="match status" value="1"/>
</dbReference>
<evidence type="ECO:0000259" key="12">
    <source>
        <dbReference type="PROSITE" id="PS51192"/>
    </source>
</evidence>
<evidence type="ECO:0000259" key="13">
    <source>
        <dbReference type="PROSITE" id="PS51194"/>
    </source>
</evidence>
<dbReference type="InterPro" id="IPR048333">
    <property type="entry name" value="HA2_WH"/>
</dbReference>
<feature type="compositionally biased region" description="Basic and acidic residues" evidence="11">
    <location>
        <begin position="154"/>
        <end position="176"/>
    </location>
</feature>
<feature type="region of interest" description="Disordered" evidence="11">
    <location>
        <begin position="414"/>
        <end position="448"/>
    </location>
</feature>
<dbReference type="GO" id="GO:0003723">
    <property type="term" value="F:RNA binding"/>
    <property type="evidence" value="ECO:0007669"/>
    <property type="project" value="UniProtKB-KW"/>
</dbReference>
<dbReference type="CDD" id="cd17982">
    <property type="entry name" value="DEXHc_DHX37"/>
    <property type="match status" value="1"/>
</dbReference>
<dbReference type="PANTHER" id="PTHR18934:SF99">
    <property type="entry name" value="ATP-DEPENDENT RNA HELICASE DHX37-RELATED"/>
    <property type="match status" value="1"/>
</dbReference>
<accession>A0A1A6AH83</accession>
<dbReference type="GO" id="GO:1990904">
    <property type="term" value="C:ribonucleoprotein complex"/>
    <property type="evidence" value="ECO:0007669"/>
    <property type="project" value="UniProtKB-ARBA"/>
</dbReference>
<dbReference type="SUPFAM" id="SSF52540">
    <property type="entry name" value="P-loop containing nucleoside triphosphate hydrolases"/>
    <property type="match status" value="1"/>
</dbReference>
<dbReference type="GO" id="GO:0005524">
    <property type="term" value="F:ATP binding"/>
    <property type="evidence" value="ECO:0007669"/>
    <property type="project" value="UniProtKB-KW"/>
</dbReference>
<comment type="similarity">
    <text evidence="2">Belongs to the DEAD box helicase family. DEAH subfamily.</text>
</comment>
<comment type="catalytic activity">
    <reaction evidence="10">
        <text>ATP + H2O = ADP + phosphate + H(+)</text>
        <dbReference type="Rhea" id="RHEA:13065"/>
        <dbReference type="ChEBI" id="CHEBI:15377"/>
        <dbReference type="ChEBI" id="CHEBI:15378"/>
        <dbReference type="ChEBI" id="CHEBI:30616"/>
        <dbReference type="ChEBI" id="CHEBI:43474"/>
        <dbReference type="ChEBI" id="CHEBI:456216"/>
        <dbReference type="EC" id="3.6.4.13"/>
    </reaction>
</comment>
<sequence length="1352" mass="149387">MAGPPVRERYNAKARGSVAGGSSHKKRKRIKRDENGDPIFDQVEDSTEVADDDPTAGMSSKKKKRFESFMAKKLKTEQRLETLKLLQSLQPTTSTSASLLSSSTLGQNPLNPTSAQERFDKKEDKLVRQGISKLAKRYGERDSDASSSGDDEFEQKSKSKGKGKEKERLVEIIRDGAEEEEDDRVKSTVIPSKSDIKAKEKAQAKGQGKGKMPKKANWNPNLLPTQPTSTSSSSEFDSSDSANDTSDDEAEDQPAAGPSSPRRPQLPVTKPLQDETSKAPPPSAPKTFGGALKKAVDGVTVQPRVEIRKKKPIIDYRFSRGLRDGEEAEDEEDSDDASDGLDVDDEDDGEEDADTEDDEGEEESMSGNSKADEESGSEESDEEGEDENMEEETKPPPKKRALGFKDWALKQMGQTEPTQNPDLLSTDVAKSSTSTSSTTDTPSMPMPKVGNLVGPLGEKTTIPATSLLDQSKDSQTSTVRPIVKRRESVSEARMNLPILAEEQSIIESILMNPVVIICGETGSGKTTQVPQMLYEAGFGFKGSDNPGMVAVTQPRRVAAVSLAERVRSELNFPPKSSVVAHQIRYSSTTSSSTSIKFMTDGVLLRELSTDFLLSRYSVVVVDEAHERGVNTDVLVGVLSRVAKLREKLWREGKKEVKPLRIAIMSATLRVSDFAENTNLFNTPPPILHITARQHPVTLHFSRRTVSDYVTEAYKKICKIHNRLPPGGILVFMTGQSEIQGLCRKLNKKYGNTKGKQVADKIDKPEVALPIQEQEAEDVELGGDNDLAADVDDGNADSDPEGLDTDDEDIEGIEGLDIDEATDTPMHVLPLYSLLSNEQQMQVFKPPPEGHRLVIISTNVAETSLTIPGIRYVVDSGRAKERQYDSATGVQSFQVSWISKASSQQRAGRAGRTGPGHCYRLYSSALYEDHFEQFSQPEILRMPIESIVLQMKSMNIDQIINFPFPTPPSQIALRKAEVLLTNLGALERGTKSQMVGGILKYGLEGGKVTDLGIKMSSYPVTPRFAKMLILSQDQHNCLPYIIAIVAGLSVGDPFIHENTLDLDDNAEDEDEDGDDKSRKKLELSHIKKQEIREKEERREIRKRYFKSQAQFNALGGGTSDLFKLLSAIGAYEYDPSPTFCNKNFLRPKAMQEIHQLRNQISAIAKVPLGKLLPPNETQLKVIRQIITAGFIDQIAIREDVILKKGGGGYTYESSRGVKYRINSSASASGPTSSKEEGIYIHPSSNLFHKSPPDFMVYIEVTRSQQTGKTWLKNLTKINPNWLSTLGKNQCTFSKPMEMPSASNKNRVSRVIKNKEGIEERDVFVTPHFGELGVELPVMKMKQRKEGARWVLVE</sequence>
<evidence type="ECO:0000313" key="14">
    <source>
        <dbReference type="EMBL" id="OBR89432.1"/>
    </source>
</evidence>
<comment type="subcellular location">
    <subcellularLocation>
        <location evidence="1">Nucleus</location>
        <location evidence="1">Nucleolus</location>
    </subcellularLocation>
</comment>
<feature type="compositionally biased region" description="Polar residues" evidence="11">
    <location>
        <begin position="218"/>
        <end position="227"/>
    </location>
</feature>
<dbReference type="KEGG" id="kdj:28964958"/>
<evidence type="ECO:0000256" key="3">
    <source>
        <dbReference type="ARBA" id="ARBA00012552"/>
    </source>
</evidence>
<evidence type="ECO:0000256" key="9">
    <source>
        <dbReference type="ARBA" id="ARBA00023242"/>
    </source>
</evidence>
<dbReference type="Gene3D" id="3.40.50.300">
    <property type="entry name" value="P-loop containing nucleotide triphosphate hydrolases"/>
    <property type="match status" value="2"/>
</dbReference>
<dbReference type="PROSITE" id="PS00690">
    <property type="entry name" value="DEAH_ATP_HELICASE"/>
    <property type="match status" value="1"/>
</dbReference>
<dbReference type="InterPro" id="IPR014001">
    <property type="entry name" value="Helicase_ATP-bd"/>
</dbReference>
<dbReference type="PROSITE" id="PS51192">
    <property type="entry name" value="HELICASE_ATP_BIND_1"/>
    <property type="match status" value="1"/>
</dbReference>
<dbReference type="EMBL" id="KI894027">
    <property type="protein sequence ID" value="OBR89432.1"/>
    <property type="molecule type" value="Genomic_DNA"/>
</dbReference>
<feature type="compositionally biased region" description="Polar residues" evidence="11">
    <location>
        <begin position="414"/>
        <end position="423"/>
    </location>
</feature>
<reference evidence="15" key="3">
    <citation type="submission" date="2024-02" db="EMBL/GenBank/DDBJ databases">
        <title>Comparative genomics of Cryptococcus and Kwoniella reveals pathogenesis evolution and contrasting modes of karyotype evolution via chromosome fusion or intercentromeric recombination.</title>
        <authorList>
            <person name="Coelho M.A."/>
            <person name="David-Palma M."/>
            <person name="Shea T."/>
            <person name="Bowers K."/>
            <person name="McGinley-Smith S."/>
            <person name="Mohammad A.W."/>
            <person name="Gnirke A."/>
            <person name="Yurkov A.M."/>
            <person name="Nowrousian M."/>
            <person name="Sun S."/>
            <person name="Cuomo C.A."/>
            <person name="Heitman J."/>
        </authorList>
    </citation>
    <scope>NUCLEOTIDE SEQUENCE</scope>
    <source>
        <strain evidence="15">CBS 10117</strain>
    </source>
</reference>
<keyword evidence="8" id="KW-0694">RNA-binding</keyword>
<dbReference type="Pfam" id="PF00270">
    <property type="entry name" value="DEAD"/>
    <property type="match status" value="1"/>
</dbReference>
<dbReference type="InterPro" id="IPR007502">
    <property type="entry name" value="Helicase-assoc_dom"/>
</dbReference>
<feature type="compositionally biased region" description="Low complexity" evidence="11">
    <location>
        <begin position="89"/>
        <end position="105"/>
    </location>
</feature>
<dbReference type="InterPro" id="IPR011545">
    <property type="entry name" value="DEAD/DEAH_box_helicase_dom"/>
</dbReference>
<feature type="domain" description="Helicase ATP-binding" evidence="12">
    <location>
        <begin position="506"/>
        <end position="686"/>
    </location>
</feature>
<dbReference type="SMART" id="SM00487">
    <property type="entry name" value="DEXDc"/>
    <property type="match status" value="1"/>
</dbReference>
<dbReference type="InterPro" id="IPR002464">
    <property type="entry name" value="DNA/RNA_helicase_DEAH_CS"/>
</dbReference>
<dbReference type="GeneID" id="28964958"/>
<dbReference type="EMBL" id="CP144530">
    <property type="protein sequence ID" value="WWC58708.1"/>
    <property type="molecule type" value="Genomic_DNA"/>
</dbReference>
<dbReference type="Gene3D" id="1.20.120.1080">
    <property type="match status" value="1"/>
</dbReference>